<protein>
    <submittedName>
        <fullName evidence="2">Radical SAM-linked protein</fullName>
    </submittedName>
</protein>
<evidence type="ECO:0000259" key="1">
    <source>
        <dbReference type="Pfam" id="PF10105"/>
    </source>
</evidence>
<dbReference type="Pfam" id="PF10105">
    <property type="entry name" value="DUF2344"/>
    <property type="match status" value="1"/>
</dbReference>
<keyword evidence="3" id="KW-1185">Reference proteome</keyword>
<dbReference type="InterPro" id="IPR018768">
    <property type="entry name" value="DUF2344"/>
</dbReference>
<dbReference type="STRING" id="134605.HMPREF3206_01768"/>
<name>A0A133N864_9FUSO</name>
<reference evidence="3" key="1">
    <citation type="submission" date="2016-01" db="EMBL/GenBank/DDBJ databases">
        <authorList>
            <person name="Mitreva M."/>
            <person name="Pepin K.H."/>
            <person name="Mihindukulasuriya K.A."/>
            <person name="Fulton R."/>
            <person name="Fronick C."/>
            <person name="O'Laughlin M."/>
            <person name="Miner T."/>
            <person name="Herter B."/>
            <person name="Rosa B.A."/>
            <person name="Cordes M."/>
            <person name="Tomlinson C."/>
            <person name="Wollam A."/>
            <person name="Palsikar V.B."/>
            <person name="Mardis E.R."/>
            <person name="Wilson R.K."/>
        </authorList>
    </citation>
    <scope>NUCLEOTIDE SEQUENCE [LARGE SCALE GENOMIC DNA]</scope>
    <source>
        <strain evidence="3">CMW8396</strain>
    </source>
</reference>
<dbReference type="EMBL" id="LRPX01000099">
    <property type="protein sequence ID" value="KXA12482.1"/>
    <property type="molecule type" value="Genomic_DNA"/>
</dbReference>
<gene>
    <name evidence="2" type="ORF">HMPREF3206_01768</name>
</gene>
<comment type="caution">
    <text evidence="2">The sequence shown here is derived from an EMBL/GenBank/DDBJ whole genome shotgun (WGS) entry which is preliminary data.</text>
</comment>
<dbReference type="PATRIC" id="fig|134605.3.peg.1749"/>
<dbReference type="NCBIfam" id="TIGR03936">
    <property type="entry name" value="sam_1_link_chp"/>
    <property type="match status" value="1"/>
</dbReference>
<dbReference type="Proteomes" id="UP000070617">
    <property type="component" value="Unassembled WGS sequence"/>
</dbReference>
<proteinExistence type="predicted"/>
<sequence>MSMKKRVYFDKYDNMRFISHLDLIRFLERLFQKTNLPIKYSNGFHPRPKMSFGNPISLGTEAFGEIMDIELEEDLSNAEVLRRLNSAQVLGFQVQKVESLEGKGNIVEEYPYTRYSVEGSCSVIDRLEELLQQEEIVEVREKKGKIVTRELKERIVSWERKENGITLTSINISPNAYLELAKITQQEVRIKRLGYEKAEDKGEELC</sequence>
<accession>A0A133N864</accession>
<feature type="domain" description="DUF2344" evidence="1">
    <location>
        <begin position="6"/>
        <end position="169"/>
    </location>
</feature>
<evidence type="ECO:0000313" key="3">
    <source>
        <dbReference type="Proteomes" id="UP000070617"/>
    </source>
</evidence>
<evidence type="ECO:0000313" key="2">
    <source>
        <dbReference type="EMBL" id="KXA12482.1"/>
    </source>
</evidence>
<dbReference type="AlphaFoldDB" id="A0A133N864"/>
<organism evidence="2 3">
    <name type="scientific">Fusobacterium equinum</name>
    <dbReference type="NCBI Taxonomy" id="134605"/>
    <lineage>
        <taxon>Bacteria</taxon>
        <taxon>Fusobacteriati</taxon>
        <taxon>Fusobacteriota</taxon>
        <taxon>Fusobacteriia</taxon>
        <taxon>Fusobacteriales</taxon>
        <taxon>Fusobacteriaceae</taxon>
        <taxon>Fusobacterium</taxon>
    </lineage>
</organism>